<dbReference type="Gene3D" id="3.40.50.960">
    <property type="entry name" value="Lumazine/riboflavin synthase"/>
    <property type="match status" value="1"/>
</dbReference>
<dbReference type="NCBIfam" id="TIGR00114">
    <property type="entry name" value="lumazine-synth"/>
    <property type="match status" value="1"/>
</dbReference>
<dbReference type="HAMAP" id="MF_00178">
    <property type="entry name" value="Lumazine_synth"/>
    <property type="match status" value="1"/>
</dbReference>
<dbReference type="EMBL" id="GL882879">
    <property type="protein sequence ID" value="EGF84255.1"/>
    <property type="molecule type" value="Genomic_DNA"/>
</dbReference>
<comment type="pathway">
    <text evidence="1 9">Cofactor biosynthesis; riboflavin biosynthesis; riboflavin from 2-hydroxy-3-oxobutyl phosphate and 5-amino-6-(D-ribitylamino)uracil: step 1/2.</text>
</comment>
<comment type="subunit">
    <text evidence="3">Homopentamer.</text>
</comment>
<dbReference type="FunCoup" id="F4NSM5">
    <property type="interactions" value="100"/>
</dbReference>
<dbReference type="AlphaFoldDB" id="F4NSM5"/>
<dbReference type="GO" id="GO:0009231">
    <property type="term" value="P:riboflavin biosynthetic process"/>
    <property type="evidence" value="ECO:0000318"/>
    <property type="project" value="GO_Central"/>
</dbReference>
<sequence length="167" mass="18096">MHIKGLEPRLQSCSGASMSVMIVHTRWNLAIVQSLVDGAKTQLLALGVNPDNIATYDVPGSFELPLATKSLMKNMRNRNGEPYNACISIGVLIKGSTMHFEYICNATSQGLMQVGLDLGKPVIFGVLTCVTERQALERAGMVDDPEVSHNHGKDWATAAVEMVHLCS</sequence>
<dbReference type="InterPro" id="IPR034964">
    <property type="entry name" value="LS"/>
</dbReference>
<dbReference type="Proteomes" id="UP000007241">
    <property type="component" value="Unassembled WGS sequence"/>
</dbReference>
<dbReference type="GO" id="GO:0000906">
    <property type="term" value="F:6,7-dimethyl-8-ribityllumazine synthase activity"/>
    <property type="evidence" value="ECO:0000318"/>
    <property type="project" value="GO_Central"/>
</dbReference>
<dbReference type="HOGENOM" id="CLU_089358_2_2_1"/>
<dbReference type="PANTHER" id="PTHR21058">
    <property type="entry name" value="6,7-DIMETHYL-8-RIBITYLLUMAZINE SYNTHASE DMRL SYNTHASE LUMAZINE SYNTHASE"/>
    <property type="match status" value="1"/>
</dbReference>
<evidence type="ECO:0000313" key="11">
    <source>
        <dbReference type="Proteomes" id="UP000007241"/>
    </source>
</evidence>
<dbReference type="RefSeq" id="XP_006675888.1">
    <property type="nucleotide sequence ID" value="XM_006675825.1"/>
</dbReference>
<dbReference type="Pfam" id="PF00885">
    <property type="entry name" value="DMRL_synthase"/>
    <property type="match status" value="1"/>
</dbReference>
<accession>F4NSM5</accession>
<reference evidence="10 11" key="1">
    <citation type="submission" date="2009-12" db="EMBL/GenBank/DDBJ databases">
        <title>The draft genome of Batrachochytrium dendrobatidis.</title>
        <authorList>
            <consortium name="US DOE Joint Genome Institute (JGI-PGF)"/>
            <person name="Kuo A."/>
            <person name="Salamov A."/>
            <person name="Schmutz J."/>
            <person name="Lucas S."/>
            <person name="Pitluck S."/>
            <person name="Rosenblum E."/>
            <person name="Stajich J."/>
            <person name="Eisen M."/>
            <person name="Grigoriev I.V."/>
        </authorList>
    </citation>
    <scope>NUCLEOTIDE SEQUENCE [LARGE SCALE GENOMIC DNA]</scope>
    <source>
        <strain evidence="11">JAM81 / FGSC 10211</strain>
    </source>
</reference>
<evidence type="ECO:0000256" key="5">
    <source>
        <dbReference type="ARBA" id="ARBA00022619"/>
    </source>
</evidence>
<dbReference type="InterPro" id="IPR002180">
    <property type="entry name" value="LS/RS"/>
</dbReference>
<keyword evidence="11" id="KW-1185">Reference proteome</keyword>
<comment type="similarity">
    <text evidence="2 9">Belongs to the DMRL synthase family.</text>
</comment>
<evidence type="ECO:0000256" key="4">
    <source>
        <dbReference type="ARBA" id="ARBA00012664"/>
    </source>
</evidence>
<evidence type="ECO:0000256" key="9">
    <source>
        <dbReference type="RuleBase" id="RU003795"/>
    </source>
</evidence>
<organism evidence="10 11">
    <name type="scientific">Batrachochytrium dendrobatidis (strain JAM81 / FGSC 10211)</name>
    <name type="common">Frog chytrid fungus</name>
    <dbReference type="NCBI Taxonomy" id="684364"/>
    <lineage>
        <taxon>Eukaryota</taxon>
        <taxon>Fungi</taxon>
        <taxon>Fungi incertae sedis</taxon>
        <taxon>Chytridiomycota</taxon>
        <taxon>Chytridiomycota incertae sedis</taxon>
        <taxon>Chytridiomycetes</taxon>
        <taxon>Rhizophydiales</taxon>
        <taxon>Rhizophydiales incertae sedis</taxon>
        <taxon>Batrachochytrium</taxon>
    </lineage>
</organism>
<evidence type="ECO:0000256" key="8">
    <source>
        <dbReference type="ARBA" id="ARBA00072606"/>
    </source>
</evidence>
<evidence type="ECO:0000313" key="10">
    <source>
        <dbReference type="EMBL" id="EGF84255.1"/>
    </source>
</evidence>
<dbReference type="GeneID" id="18241110"/>
<evidence type="ECO:0000256" key="3">
    <source>
        <dbReference type="ARBA" id="ARBA00011255"/>
    </source>
</evidence>
<dbReference type="InterPro" id="IPR036467">
    <property type="entry name" value="LS/RS_sf"/>
</dbReference>
<comment type="function">
    <text evidence="9">Catalyzes the formation of 6,7-dimethyl-8-ribityllumazine by condensation of 5-amino-6-(D-ribitylamino)uracil with 3,4-dihydroxy-2-butanone 4-phosphate. This is the penultimate step in the biosynthesis of riboflavin.</text>
</comment>
<dbReference type="OMA" id="CQGVTQG"/>
<dbReference type="EC" id="2.5.1.78" evidence="4 9"/>
<evidence type="ECO:0000256" key="1">
    <source>
        <dbReference type="ARBA" id="ARBA00004917"/>
    </source>
</evidence>
<dbReference type="OrthoDB" id="2965at2759"/>
<dbReference type="FunFam" id="3.40.50.960:FF:000007">
    <property type="entry name" value="6,7-dimethyl-8-ribityllumazine synthase"/>
    <property type="match status" value="1"/>
</dbReference>
<dbReference type="STRING" id="684364.F4NSM5"/>
<dbReference type="CDD" id="cd09209">
    <property type="entry name" value="Lumazine_synthase-I"/>
    <property type="match status" value="1"/>
</dbReference>
<dbReference type="GO" id="GO:0005737">
    <property type="term" value="C:cytoplasm"/>
    <property type="evidence" value="ECO:0000318"/>
    <property type="project" value="GO_Central"/>
</dbReference>
<name>F4NSM5_BATDJ</name>
<protein>
    <recommendedName>
        <fullName evidence="8 9">6,7-dimethyl-8-ribityllumazine synthase</fullName>
        <shortName evidence="9">DMRL synthase</shortName>
        <ecNumber evidence="4 9">2.5.1.78</ecNumber>
    </recommendedName>
</protein>
<dbReference type="PANTHER" id="PTHR21058:SF0">
    <property type="entry name" value="6,7-DIMETHYL-8-RIBITYLLUMAZINE SYNTHASE"/>
    <property type="match status" value="1"/>
</dbReference>
<dbReference type="GO" id="GO:0009349">
    <property type="term" value="C:riboflavin synthase complex"/>
    <property type="evidence" value="ECO:0007669"/>
    <property type="project" value="UniProtKB-UniRule"/>
</dbReference>
<gene>
    <name evidence="10" type="ORF">BATDEDRAFT_36505</name>
</gene>
<keyword evidence="6 9" id="KW-0808">Transferase</keyword>
<evidence type="ECO:0000256" key="6">
    <source>
        <dbReference type="ARBA" id="ARBA00022679"/>
    </source>
</evidence>
<comment type="catalytic activity">
    <reaction evidence="7 9">
        <text>(2S)-2-hydroxy-3-oxobutyl phosphate + 5-amino-6-(D-ribitylamino)uracil = 6,7-dimethyl-8-(1-D-ribityl)lumazine + phosphate + 2 H2O + H(+)</text>
        <dbReference type="Rhea" id="RHEA:26152"/>
        <dbReference type="ChEBI" id="CHEBI:15377"/>
        <dbReference type="ChEBI" id="CHEBI:15378"/>
        <dbReference type="ChEBI" id="CHEBI:15934"/>
        <dbReference type="ChEBI" id="CHEBI:43474"/>
        <dbReference type="ChEBI" id="CHEBI:58201"/>
        <dbReference type="ChEBI" id="CHEBI:58830"/>
        <dbReference type="EC" id="2.5.1.78"/>
    </reaction>
</comment>
<dbReference type="SUPFAM" id="SSF52121">
    <property type="entry name" value="Lumazine synthase"/>
    <property type="match status" value="1"/>
</dbReference>
<dbReference type="GO" id="GO:0005758">
    <property type="term" value="C:mitochondrial intermembrane space"/>
    <property type="evidence" value="ECO:0000318"/>
    <property type="project" value="GO_Central"/>
</dbReference>
<proteinExistence type="inferred from homology"/>
<evidence type="ECO:0000256" key="7">
    <source>
        <dbReference type="ARBA" id="ARBA00048785"/>
    </source>
</evidence>
<dbReference type="InParanoid" id="F4NSM5"/>
<dbReference type="UniPathway" id="UPA00275">
    <property type="reaction ID" value="UER00404"/>
</dbReference>
<evidence type="ECO:0000256" key="2">
    <source>
        <dbReference type="ARBA" id="ARBA00007424"/>
    </source>
</evidence>
<keyword evidence="5 9" id="KW-0686">Riboflavin biosynthesis</keyword>